<evidence type="ECO:0000256" key="12">
    <source>
        <dbReference type="ARBA" id="ARBA00022964"/>
    </source>
</evidence>
<keyword evidence="12" id="KW-0223">Dioxygenase</keyword>
<dbReference type="Proteomes" id="UP000729357">
    <property type="component" value="Unassembled WGS sequence"/>
</dbReference>
<feature type="non-terminal residue" evidence="22">
    <location>
        <position position="1"/>
    </location>
</feature>
<dbReference type="Gene3D" id="2.60.120.10">
    <property type="entry name" value="Jelly Rolls"/>
    <property type="match status" value="1"/>
</dbReference>
<keyword evidence="7 22" id="KW-0328">Glycosyltransferase</keyword>
<keyword evidence="10" id="KW-0479">Metal-binding</keyword>
<dbReference type="SUPFAM" id="SSF51182">
    <property type="entry name" value="RmlC-like cupins"/>
    <property type="match status" value="1"/>
</dbReference>
<evidence type="ECO:0000256" key="20">
    <source>
        <dbReference type="SAM" id="Phobius"/>
    </source>
</evidence>
<reference evidence="22" key="2">
    <citation type="submission" date="2021-08" db="EMBL/GenBank/DDBJ databases">
        <authorList>
            <person name="Gostincar C."/>
            <person name="Sun X."/>
            <person name="Song Z."/>
            <person name="Gunde-Cimerman N."/>
        </authorList>
    </citation>
    <scope>NUCLEOTIDE SEQUENCE</scope>
    <source>
        <strain evidence="22">EXF-9298</strain>
    </source>
</reference>
<evidence type="ECO:0000256" key="6">
    <source>
        <dbReference type="ARBA" id="ARBA00022605"/>
    </source>
</evidence>
<evidence type="ECO:0000313" key="22">
    <source>
        <dbReference type="EMBL" id="KAG9973613.1"/>
    </source>
</evidence>
<evidence type="ECO:0000256" key="17">
    <source>
        <dbReference type="ARBA" id="ARBA00023167"/>
    </source>
</evidence>
<evidence type="ECO:0000256" key="14">
    <source>
        <dbReference type="ARBA" id="ARBA00023002"/>
    </source>
</evidence>
<dbReference type="InterPro" id="IPR027496">
    <property type="entry name" value="ARD_euk"/>
</dbReference>
<dbReference type="PANTHER" id="PTHR23418">
    <property type="entry name" value="ACIREDUCTONE DIOXYGENASE"/>
    <property type="match status" value="1"/>
</dbReference>
<evidence type="ECO:0000256" key="18">
    <source>
        <dbReference type="ARBA" id="ARBA00023242"/>
    </source>
</evidence>
<dbReference type="PANTHER" id="PTHR23418:SF0">
    <property type="entry name" value="ACIREDUCTONE DIOXYGENASE"/>
    <property type="match status" value="1"/>
</dbReference>
<feature type="transmembrane region" description="Helical" evidence="20">
    <location>
        <begin position="323"/>
        <end position="341"/>
    </location>
</feature>
<dbReference type="GO" id="GO:0046872">
    <property type="term" value="F:metal ion binding"/>
    <property type="evidence" value="ECO:0007669"/>
    <property type="project" value="UniProtKB-KW"/>
</dbReference>
<feature type="transmembrane region" description="Helical" evidence="20">
    <location>
        <begin position="209"/>
        <end position="227"/>
    </location>
</feature>
<evidence type="ECO:0000256" key="7">
    <source>
        <dbReference type="ARBA" id="ARBA00022676"/>
    </source>
</evidence>
<accession>A0A9P8JR23</accession>
<dbReference type="Pfam" id="PF03079">
    <property type="entry name" value="ARD"/>
    <property type="match status" value="1"/>
</dbReference>
<comment type="subcellular location">
    <subcellularLocation>
        <location evidence="3">Endoplasmic reticulum membrane</location>
        <topology evidence="3">Multi-pass membrane protein</topology>
    </subcellularLocation>
</comment>
<keyword evidence="13 20" id="KW-1133">Transmembrane helix</keyword>
<name>A0A9P8JR23_AURME</name>
<evidence type="ECO:0000256" key="15">
    <source>
        <dbReference type="ARBA" id="ARBA00023004"/>
    </source>
</evidence>
<dbReference type="HAMAP" id="MF_03154">
    <property type="entry name" value="Salvage_MtnD_euk"/>
    <property type="match status" value="1"/>
</dbReference>
<keyword evidence="8" id="KW-0808">Transferase</keyword>
<evidence type="ECO:0000256" key="11">
    <source>
        <dbReference type="ARBA" id="ARBA00022824"/>
    </source>
</evidence>
<gene>
    <name evidence="22" type="ORF">KCU98_g12530</name>
</gene>
<evidence type="ECO:0000313" key="23">
    <source>
        <dbReference type="Proteomes" id="UP000729357"/>
    </source>
</evidence>
<dbReference type="AlphaFoldDB" id="A0A9P8JR23"/>
<reference evidence="22" key="1">
    <citation type="journal article" date="2021" name="J Fungi (Basel)">
        <title>Virulence traits and population genomics of the black yeast Aureobasidium melanogenum.</title>
        <authorList>
            <person name="Cernosa A."/>
            <person name="Sun X."/>
            <person name="Gostincar C."/>
            <person name="Fang C."/>
            <person name="Gunde-Cimerman N."/>
            <person name="Song Z."/>
        </authorList>
    </citation>
    <scope>NUCLEOTIDE SEQUENCE</scope>
    <source>
        <strain evidence="22">EXF-9298</strain>
    </source>
</reference>
<comment type="caution">
    <text evidence="22">The sequence shown here is derived from an EMBL/GenBank/DDBJ whole genome shotgun (WGS) entry which is preliminary data.</text>
</comment>
<evidence type="ECO:0000256" key="1">
    <source>
        <dbReference type="ARBA" id="ARBA00000428"/>
    </source>
</evidence>
<dbReference type="EMBL" id="JAHFXS010002170">
    <property type="protein sequence ID" value="KAG9973613.1"/>
    <property type="molecule type" value="Genomic_DNA"/>
</dbReference>
<keyword evidence="17" id="KW-0486">Methionine biosynthesis</keyword>
<keyword evidence="21" id="KW-0732">Signal</keyword>
<sequence length="639" mass="73561">MWRRTYLFLVVLRLYLALSPSYIHPDEHFQGPEVIAGRVFGYASHLTWEFTSDTPIRSVFPLQIFYGLPLTLLKWICDGIGYHKISPATVYYTLRALMFVLSFVLEDWALDELIHVPKERRVAQMLVASSYVTWTFQNHTFSNSVETLIVLWCLVLINRIKEDKSHTRVLPSALLAFLCVLGTFNRITFPPFVLIPLLQLIPHFRHRPISLLVIIVTAAATLLFAVVTDTEWFLQQRVHLSQLREIAIITPLNNFVYNMDSNNLAKHGLHPYYQHIIANLPQLLGPALPLVFFSCRMGMPMYSAGFGILALSISVPRRMRNTWITVWIIFNVCLGLLMGVFHQGGVVPAQLWVGKQQGVQQAFWWKTYSPPTYLLGQNHQGLITRDLMGMRGDKLIEELKSKVDCDAESTTLLLAPLSATFLDAYTTQNSTSLETSEIALEEVWRYRNHLNLDDMDFGDDAIMKAYWYDNIEGDQRLPHDSGRPVTPTDLSKLGIICHNYPSLDSVNELASARNYKNRDEVTISPTTLPNYEEKVKIFFHEHLHEDEEIRYILDGAGYFDVRSEGDDWIRLRLEKGDLAIMPAGIYHRFTTDDKNYTKAMRLFKDEPKWTPLQRGAETDENTYRKEYLKSRQEGTILSS</sequence>
<keyword evidence="14" id="KW-0560">Oxidoreductase</keyword>
<keyword evidence="5" id="KW-0533">Nickel</keyword>
<keyword evidence="23" id="KW-1185">Reference proteome</keyword>
<evidence type="ECO:0000256" key="13">
    <source>
        <dbReference type="ARBA" id="ARBA00022989"/>
    </source>
</evidence>
<organism evidence="22 23">
    <name type="scientific">Aureobasidium melanogenum</name>
    <name type="common">Aureobasidium pullulans var. melanogenum</name>
    <dbReference type="NCBI Taxonomy" id="46634"/>
    <lineage>
        <taxon>Eukaryota</taxon>
        <taxon>Fungi</taxon>
        <taxon>Dikarya</taxon>
        <taxon>Ascomycota</taxon>
        <taxon>Pezizomycotina</taxon>
        <taxon>Dothideomycetes</taxon>
        <taxon>Dothideomycetidae</taxon>
        <taxon>Dothideales</taxon>
        <taxon>Saccotheciaceae</taxon>
        <taxon>Aureobasidium</taxon>
    </lineage>
</organism>
<keyword evidence="9 20" id="KW-0812">Transmembrane</keyword>
<evidence type="ECO:0000256" key="16">
    <source>
        <dbReference type="ARBA" id="ARBA00023136"/>
    </source>
</evidence>
<dbReference type="GO" id="GO:0005789">
    <property type="term" value="C:endoplasmic reticulum membrane"/>
    <property type="evidence" value="ECO:0007669"/>
    <property type="project" value="UniProtKB-SubCell"/>
</dbReference>
<evidence type="ECO:0000256" key="9">
    <source>
        <dbReference type="ARBA" id="ARBA00022692"/>
    </source>
</evidence>
<comment type="catalytic activity">
    <reaction evidence="1">
        <text>1,2-dihydroxy-5-(methylsulfanyl)pent-1-en-3-one + O2 = 4-methylsulfanyl-2-oxobutanoate + formate + 2 H(+)</text>
        <dbReference type="Rhea" id="RHEA:24504"/>
        <dbReference type="ChEBI" id="CHEBI:15378"/>
        <dbReference type="ChEBI" id="CHEBI:15379"/>
        <dbReference type="ChEBI" id="CHEBI:15740"/>
        <dbReference type="ChEBI" id="CHEBI:16723"/>
        <dbReference type="ChEBI" id="CHEBI:49252"/>
        <dbReference type="EC" id="1.13.11.54"/>
    </reaction>
</comment>
<protein>
    <recommendedName>
        <fullName evidence="19">acireductone dioxygenase (Fe(2+)-requiring)</fullName>
        <ecNumber evidence="19">1.13.11.54</ecNumber>
    </recommendedName>
</protein>
<keyword evidence="11" id="KW-0256">Endoplasmic reticulum</keyword>
<keyword evidence="6" id="KW-0028">Amino-acid biosynthesis</keyword>
<dbReference type="InterPro" id="IPR004313">
    <property type="entry name" value="ARD"/>
</dbReference>
<dbReference type="GO" id="GO:0019509">
    <property type="term" value="P:L-methionine salvage from methylthioadenosine"/>
    <property type="evidence" value="ECO:0007669"/>
    <property type="project" value="InterPro"/>
</dbReference>
<dbReference type="CDD" id="cd02232">
    <property type="entry name" value="cupin_ARD"/>
    <property type="match status" value="1"/>
</dbReference>
<evidence type="ECO:0000256" key="4">
    <source>
        <dbReference type="ARBA" id="ARBA00022490"/>
    </source>
</evidence>
<evidence type="ECO:0000256" key="8">
    <source>
        <dbReference type="ARBA" id="ARBA00022679"/>
    </source>
</evidence>
<dbReference type="FunFam" id="2.60.120.10:FF:000079">
    <property type="entry name" value="1,2-dihydroxy-3-keto-5-methylthiopentene dioxygenase"/>
    <property type="match status" value="1"/>
</dbReference>
<evidence type="ECO:0000256" key="2">
    <source>
        <dbReference type="ARBA" id="ARBA00001954"/>
    </source>
</evidence>
<evidence type="ECO:0000256" key="5">
    <source>
        <dbReference type="ARBA" id="ARBA00022596"/>
    </source>
</evidence>
<evidence type="ECO:0000256" key="3">
    <source>
        <dbReference type="ARBA" id="ARBA00004477"/>
    </source>
</evidence>
<comment type="cofactor">
    <cofactor evidence="2">
        <name>Fe(2+)</name>
        <dbReference type="ChEBI" id="CHEBI:29033"/>
    </cofactor>
</comment>
<dbReference type="EC" id="1.13.11.54" evidence="19"/>
<dbReference type="InterPro" id="IPR014710">
    <property type="entry name" value="RmlC-like_jellyroll"/>
</dbReference>
<keyword evidence="4" id="KW-0963">Cytoplasm</keyword>
<keyword evidence="18" id="KW-0539">Nucleus</keyword>
<dbReference type="GO" id="GO:0016757">
    <property type="term" value="F:glycosyltransferase activity"/>
    <property type="evidence" value="ECO:0007669"/>
    <property type="project" value="UniProtKB-KW"/>
</dbReference>
<keyword evidence="15" id="KW-0408">Iron</keyword>
<feature type="transmembrane region" description="Helical" evidence="20">
    <location>
        <begin position="299"/>
        <end position="316"/>
    </location>
</feature>
<dbReference type="InterPro" id="IPR011051">
    <property type="entry name" value="RmlC_Cupin_sf"/>
</dbReference>
<feature type="signal peptide" evidence="21">
    <location>
        <begin position="1"/>
        <end position="23"/>
    </location>
</feature>
<feature type="chain" id="PRO_5040239754" description="acireductone dioxygenase (Fe(2+)-requiring)" evidence="21">
    <location>
        <begin position="24"/>
        <end position="639"/>
    </location>
</feature>
<dbReference type="InterPro" id="IPR005599">
    <property type="entry name" value="GPI_mannosylTrfase"/>
</dbReference>
<proteinExistence type="inferred from homology"/>
<evidence type="ECO:0000256" key="19">
    <source>
        <dbReference type="ARBA" id="ARBA00039005"/>
    </source>
</evidence>
<evidence type="ECO:0000256" key="10">
    <source>
        <dbReference type="ARBA" id="ARBA00022723"/>
    </source>
</evidence>
<dbReference type="GO" id="GO:0010309">
    <property type="term" value="F:acireductone dioxygenase [iron(II)-requiring] activity"/>
    <property type="evidence" value="ECO:0007669"/>
    <property type="project" value="UniProtKB-EC"/>
</dbReference>
<feature type="transmembrane region" description="Helical" evidence="20">
    <location>
        <begin position="169"/>
        <end position="189"/>
    </location>
</feature>
<keyword evidence="16 20" id="KW-0472">Membrane</keyword>
<evidence type="ECO:0000256" key="21">
    <source>
        <dbReference type="SAM" id="SignalP"/>
    </source>
</evidence>
<dbReference type="Pfam" id="PF03901">
    <property type="entry name" value="Glyco_transf_22"/>
    <property type="match status" value="1"/>
</dbReference>